<organism evidence="5 6">
    <name type="scientific">Burkholderia humptydooensis</name>
    <dbReference type="NCBI Taxonomy" id="430531"/>
    <lineage>
        <taxon>Bacteria</taxon>
        <taxon>Pseudomonadati</taxon>
        <taxon>Pseudomonadota</taxon>
        <taxon>Betaproteobacteria</taxon>
        <taxon>Burkholderiales</taxon>
        <taxon>Burkholderiaceae</taxon>
        <taxon>Burkholderia</taxon>
        <taxon>pseudomallei group</taxon>
    </lineage>
</organism>
<evidence type="ECO:0000256" key="2">
    <source>
        <dbReference type="ARBA" id="ARBA00022723"/>
    </source>
</evidence>
<dbReference type="GO" id="GO:0032453">
    <property type="term" value="F:histone H3K4 demethylase activity"/>
    <property type="evidence" value="ECO:0007669"/>
    <property type="project" value="TreeGrafter"/>
</dbReference>
<dbReference type="PANTHER" id="PTHR13096">
    <property type="entry name" value="MINA53 MYC INDUCED NUCLEAR ANTIGEN"/>
    <property type="match status" value="1"/>
</dbReference>
<dbReference type="GO" id="GO:0051864">
    <property type="term" value="F:histone H3K36 demethylase activity"/>
    <property type="evidence" value="ECO:0007669"/>
    <property type="project" value="TreeGrafter"/>
</dbReference>
<dbReference type="CDD" id="cd02208">
    <property type="entry name" value="cupin_RmlC-like"/>
    <property type="match status" value="1"/>
</dbReference>
<keyword evidence="2" id="KW-0479">Metal-binding</keyword>
<feature type="domain" description="JmjC" evidence="4">
    <location>
        <begin position="50"/>
        <end position="192"/>
    </location>
</feature>
<dbReference type="PANTHER" id="PTHR13096:SF9">
    <property type="entry name" value="BIFUNCTIONAL LYSINE-SPECIFIC DEMETHYLASE AND HISTIDYL-HYDROXYLASE"/>
    <property type="match status" value="1"/>
</dbReference>
<dbReference type="EMBL" id="CP065687">
    <property type="protein sequence ID" value="QPS46211.1"/>
    <property type="molecule type" value="Genomic_DNA"/>
</dbReference>
<evidence type="ECO:0000313" key="5">
    <source>
        <dbReference type="EMBL" id="QPS46211.1"/>
    </source>
</evidence>
<dbReference type="AlphaFoldDB" id="A0A7T2WZH5"/>
<gene>
    <name evidence="5" type="ORF">I6G56_29365</name>
</gene>
<name>A0A7T2WZH5_9BURK</name>
<comment type="cofactor">
    <cofactor evidence="1">
        <name>Fe(2+)</name>
        <dbReference type="ChEBI" id="CHEBI:29033"/>
    </cofactor>
</comment>
<dbReference type="SUPFAM" id="SSF51197">
    <property type="entry name" value="Clavaminate synthase-like"/>
    <property type="match status" value="1"/>
</dbReference>
<dbReference type="Gene3D" id="2.60.120.650">
    <property type="entry name" value="Cupin"/>
    <property type="match status" value="1"/>
</dbReference>
<dbReference type="GO" id="GO:0046872">
    <property type="term" value="F:metal ion binding"/>
    <property type="evidence" value="ECO:0007669"/>
    <property type="project" value="UniProtKB-KW"/>
</dbReference>
<sequence length="318" mass="35107">MDDYLNSHEGNLHEFVQGAKDGSLIDIPAFNENNGGGKKQFIANKFHKGATFKLSELEWRIPLFGSLCRRIEGTFGGEAVAKIFLTPPNTSGFSSHFDSESVFAAQLSGTKIWSTYPRIATNPRASVARKLTAKEISQPAEQFVLEPGDVLYLPAGTPHRTQCDGAMSLYVSIGLTPWTATDVIKYIVDSLSLKEPALPAPLFQSEPYCEILLNEAIDRAATELKKVSAGKAWAHYIRSENSVRPRVNDQAFTNYSFAQDISATSLVRRNPCKLVEIVESENGIRLYLSDSTSAALNLQKQPSYLELPGFVKQDLEEL</sequence>
<dbReference type="SMART" id="SM00558">
    <property type="entry name" value="JmjC"/>
    <property type="match status" value="1"/>
</dbReference>
<dbReference type="Pfam" id="PF08007">
    <property type="entry name" value="JmjC_2"/>
    <property type="match status" value="1"/>
</dbReference>
<dbReference type="RefSeq" id="WP_157225898.1">
    <property type="nucleotide sequence ID" value="NZ_CP013382.1"/>
</dbReference>
<dbReference type="PROSITE" id="PS51184">
    <property type="entry name" value="JMJC"/>
    <property type="match status" value="1"/>
</dbReference>
<dbReference type="Proteomes" id="UP000594943">
    <property type="component" value="Chromosome 2"/>
</dbReference>
<keyword evidence="3" id="KW-0408">Iron</keyword>
<dbReference type="InterPro" id="IPR003347">
    <property type="entry name" value="JmjC_dom"/>
</dbReference>
<dbReference type="KEGG" id="bhg:I6G56_29365"/>
<protein>
    <recommendedName>
        <fullName evidence="4">JmjC domain-containing protein</fullName>
    </recommendedName>
</protein>
<proteinExistence type="predicted"/>
<evidence type="ECO:0000313" key="6">
    <source>
        <dbReference type="Proteomes" id="UP000594943"/>
    </source>
</evidence>
<accession>A0A7T2WZH5</accession>
<evidence type="ECO:0000256" key="1">
    <source>
        <dbReference type="ARBA" id="ARBA00001954"/>
    </source>
</evidence>
<evidence type="ECO:0000259" key="4">
    <source>
        <dbReference type="PROSITE" id="PS51184"/>
    </source>
</evidence>
<reference evidence="5 6" key="1">
    <citation type="submission" date="2020-12" db="EMBL/GenBank/DDBJ databases">
        <title>FDA dAtabase for Regulatory Grade micrObial Sequences (FDA-ARGOS): Supporting development and validation of Infectious Disease Dx tests.</title>
        <authorList>
            <person name="Nelson B."/>
            <person name="Plummer A."/>
            <person name="Tallon L."/>
            <person name="Sadzewicz L."/>
            <person name="Zhao X."/>
            <person name="Boylan J."/>
            <person name="Ott S."/>
            <person name="Bowen H."/>
            <person name="Vavikolanu K."/>
            <person name="Mehta A."/>
            <person name="Aluvathingal J."/>
            <person name="Nadendla S."/>
            <person name="Myers T."/>
            <person name="Yan Y."/>
            <person name="Sichtig H."/>
        </authorList>
    </citation>
    <scope>NUCLEOTIDE SEQUENCE [LARGE SCALE GENOMIC DNA]</scope>
    <source>
        <strain evidence="5 6">FDAARGOS_899</strain>
    </source>
</reference>
<evidence type="ECO:0000256" key="3">
    <source>
        <dbReference type="ARBA" id="ARBA00023004"/>
    </source>
</evidence>
<dbReference type="InterPro" id="IPR039994">
    <property type="entry name" value="NO66-like"/>
</dbReference>